<evidence type="ECO:0000313" key="2">
    <source>
        <dbReference type="Proteomes" id="UP000006558"/>
    </source>
</evidence>
<proteinExistence type="predicted"/>
<dbReference type="KEGG" id="tpt:Tpet_1463"/>
<dbReference type="STRING" id="390874.Tpet_1463"/>
<dbReference type="EMBL" id="CP000702">
    <property type="protein sequence ID" value="ABQ47475.1"/>
    <property type="molecule type" value="Genomic_DNA"/>
</dbReference>
<reference evidence="2" key="1">
    <citation type="submission" date="2007-05" db="EMBL/GenBank/DDBJ databases">
        <title>Complete sequence of Thermotoga petrophila RKU-1.</title>
        <authorList>
            <consortium name="US DOE Joint Genome Institute"/>
            <person name="Copeland A."/>
            <person name="Lucas S."/>
            <person name="Lapidus A."/>
            <person name="Barry K."/>
            <person name="Glavina del Rio T."/>
            <person name="Dalin E."/>
            <person name="Tice H."/>
            <person name="Pitluck S."/>
            <person name="Sims D."/>
            <person name="Brettin T."/>
            <person name="Bruce D."/>
            <person name="Detter J.C."/>
            <person name="Han C."/>
            <person name="Tapia R."/>
            <person name="Schmutz J."/>
            <person name="Larimer F."/>
            <person name="Land M."/>
            <person name="Hauser L."/>
            <person name="Kyrpides N."/>
            <person name="Mikhailova N."/>
            <person name="Nelson K."/>
            <person name="Gogarten J.P."/>
            <person name="Noll K."/>
            <person name="Richardson P."/>
        </authorList>
    </citation>
    <scope>NUCLEOTIDE SEQUENCE [LARGE SCALE GENOMIC DNA]</scope>
    <source>
        <strain evidence="2">ATCC BAA-488 / DSM 13995 / JCM 10881 / RKU-1</strain>
    </source>
</reference>
<protein>
    <submittedName>
        <fullName evidence="1">Uncharacterized protein</fullName>
    </submittedName>
</protein>
<dbReference type="Proteomes" id="UP000006558">
    <property type="component" value="Chromosome"/>
</dbReference>
<dbReference type="AlphaFoldDB" id="A5IMQ2"/>
<accession>A5IMQ2</accession>
<dbReference type="SUPFAM" id="SSF143100">
    <property type="entry name" value="TTHA1013/TTHA0281-like"/>
    <property type="match status" value="1"/>
</dbReference>
<dbReference type="InterPro" id="IPR051404">
    <property type="entry name" value="TA_system_antitoxin"/>
</dbReference>
<sequence length="75" mass="8589">MKNMRKIFTAIIEYDPETKQYVGMVPDVPGVHTVGSSLEEVRRNLKEVLELVLEEAGDEINHQEFVALEMIEVET</sequence>
<evidence type="ECO:0000313" key="1">
    <source>
        <dbReference type="EMBL" id="ABQ47475.1"/>
    </source>
</evidence>
<dbReference type="Pfam" id="PF21748">
    <property type="entry name" value="UPF0150"/>
    <property type="match status" value="1"/>
</dbReference>
<dbReference type="InterPro" id="IPR035069">
    <property type="entry name" value="TTHA1013/TTHA0281-like"/>
</dbReference>
<organism evidence="1 2">
    <name type="scientific">Thermotoga petrophila (strain ATCC BAA-488 / DSM 13995 / JCM 10881 / RKU-1)</name>
    <dbReference type="NCBI Taxonomy" id="390874"/>
    <lineage>
        <taxon>Bacteria</taxon>
        <taxon>Thermotogati</taxon>
        <taxon>Thermotogota</taxon>
        <taxon>Thermotogae</taxon>
        <taxon>Thermotogales</taxon>
        <taxon>Thermotogaceae</taxon>
        <taxon>Thermotoga</taxon>
    </lineage>
</organism>
<dbReference type="PANTHER" id="PTHR34504">
    <property type="entry name" value="ANTITOXIN HICB"/>
    <property type="match status" value="1"/>
</dbReference>
<dbReference type="Gene3D" id="3.30.160.250">
    <property type="match status" value="1"/>
</dbReference>
<gene>
    <name evidence="1" type="ordered locus">Tpet_1463</name>
</gene>
<dbReference type="HOGENOM" id="CLU_114047_3_1_0"/>
<dbReference type="eggNOG" id="COG1598">
    <property type="taxonomic scope" value="Bacteria"/>
</dbReference>
<dbReference type="InterPro" id="IPR049389">
    <property type="entry name" value="TTHA0281-like"/>
</dbReference>
<name>A5IMQ2_THEP1</name>
<reference evidence="1 2" key="2">
    <citation type="journal article" date="2009" name="Proc. Natl. Acad. Sci. U.S.A.">
        <title>On the chimeric nature, thermophilic origin, and phylogenetic placement of the Thermotogales.</title>
        <authorList>
            <person name="Zhaxybayeva O."/>
            <person name="Swithers K.S."/>
            <person name="Lapierre P."/>
            <person name="Fournier G.P."/>
            <person name="Bickhart D.M."/>
            <person name="DeBoy R.T."/>
            <person name="Nelson K.E."/>
            <person name="Nesbo C.L."/>
            <person name="Doolittle W.F."/>
            <person name="Gogarten J.P."/>
            <person name="Noll K.M."/>
        </authorList>
    </citation>
    <scope>NUCLEOTIDE SEQUENCE [LARGE SCALE GENOMIC DNA]</scope>
    <source>
        <strain evidence="2">ATCC BAA-488 / DSM 13995 / JCM 10881 / RKU-1</strain>
    </source>
</reference>
<dbReference type="PANTHER" id="PTHR34504:SF4">
    <property type="entry name" value="ANTITOXIN HICB"/>
    <property type="match status" value="1"/>
</dbReference>